<dbReference type="Proteomes" id="UP000826573">
    <property type="component" value="Unassembled WGS sequence"/>
</dbReference>
<protein>
    <recommendedName>
        <fullName evidence="2">Protein kinase domain-containing protein</fullName>
    </recommendedName>
</protein>
<feature type="compositionally biased region" description="Basic and acidic residues" evidence="1">
    <location>
        <begin position="315"/>
        <end position="330"/>
    </location>
</feature>
<dbReference type="InterPro" id="IPR052396">
    <property type="entry name" value="Meiotic_Drive_Suppr_Kinase"/>
</dbReference>
<feature type="compositionally biased region" description="Polar residues" evidence="1">
    <location>
        <begin position="267"/>
        <end position="280"/>
    </location>
</feature>
<feature type="compositionally biased region" description="Basic residues" evidence="1">
    <location>
        <begin position="61"/>
        <end position="70"/>
    </location>
</feature>
<feature type="domain" description="Protein kinase" evidence="2">
    <location>
        <begin position="389"/>
        <end position="579"/>
    </location>
</feature>
<dbReference type="PANTHER" id="PTHR37171:SF1">
    <property type="entry name" value="SERINE_THREONINE-PROTEIN KINASE YRZF-RELATED"/>
    <property type="match status" value="1"/>
</dbReference>
<feature type="region of interest" description="Disordered" evidence="1">
    <location>
        <begin position="51"/>
        <end position="70"/>
    </location>
</feature>
<evidence type="ECO:0000313" key="3">
    <source>
        <dbReference type="EMBL" id="KAH0531928.1"/>
    </source>
</evidence>
<reference evidence="3 4" key="1">
    <citation type="submission" date="2021-08" db="EMBL/GenBank/DDBJ databases">
        <title>The highly contiguous genome resource for Trichoderma semiorbis FJ059, a fungal antagonistic to plant pathogens.</title>
        <authorList>
            <person name="Liu T."/>
        </authorList>
    </citation>
    <scope>NUCLEOTIDE SEQUENCE [LARGE SCALE GENOMIC DNA]</scope>
    <source>
        <strain evidence="3 4">FJ059</strain>
    </source>
</reference>
<name>A0A9P8HQ60_9HYPO</name>
<dbReference type="InterPro" id="IPR011009">
    <property type="entry name" value="Kinase-like_dom_sf"/>
</dbReference>
<dbReference type="SUPFAM" id="SSF56112">
    <property type="entry name" value="Protein kinase-like (PK-like)"/>
    <property type="match status" value="1"/>
</dbReference>
<dbReference type="InterPro" id="IPR000719">
    <property type="entry name" value="Prot_kinase_dom"/>
</dbReference>
<dbReference type="AlphaFoldDB" id="A0A9P8HQ60"/>
<evidence type="ECO:0000313" key="4">
    <source>
        <dbReference type="Proteomes" id="UP000826573"/>
    </source>
</evidence>
<dbReference type="PROSITE" id="PS50011">
    <property type="entry name" value="PROTEIN_KINASE_DOM"/>
    <property type="match status" value="1"/>
</dbReference>
<feature type="non-terminal residue" evidence="3">
    <location>
        <position position="1"/>
    </location>
</feature>
<dbReference type="GO" id="GO:0005524">
    <property type="term" value="F:ATP binding"/>
    <property type="evidence" value="ECO:0007669"/>
    <property type="project" value="InterPro"/>
</dbReference>
<dbReference type="EMBL" id="JAIMJC010000001">
    <property type="protein sequence ID" value="KAH0531928.1"/>
    <property type="molecule type" value="Genomic_DNA"/>
</dbReference>
<organism evidence="3 4">
    <name type="scientific">Trichoderma semiorbis</name>
    <dbReference type="NCBI Taxonomy" id="1491008"/>
    <lineage>
        <taxon>Eukaryota</taxon>
        <taxon>Fungi</taxon>
        <taxon>Dikarya</taxon>
        <taxon>Ascomycota</taxon>
        <taxon>Pezizomycotina</taxon>
        <taxon>Sordariomycetes</taxon>
        <taxon>Hypocreomycetidae</taxon>
        <taxon>Hypocreales</taxon>
        <taxon>Hypocreaceae</taxon>
        <taxon>Trichoderma</taxon>
    </lineage>
</organism>
<keyword evidence="4" id="KW-1185">Reference proteome</keyword>
<sequence>SEFGLQSFERAAVESIVEILFKRAWEDSQLQSNLSLQGAVSFQSRTNLEKKAGLGAPKTPKAQRKSRGKGNRANEFLVFKTSDGAQTPVVAIEYKLPYNLSIDQLVTGLSSEIWPERDIINTDGDDFVSASRRLAAVVITQLFSYMIGKGLQYGYVCTGQAYVFLHIPDDPSVVLFAVCVPSVDVMENDDTRLHRTAVAQVFAFLLQAIRAEPPPEAWHDEAEKLGLWEVKYDDILAKIPLTDRKHNDPLTAPYRPQRWEGFKRSPLRTSSLSGCRQSDLGTELPADEDSLPHFSNASHADRNVAAAEKSGTGKTVDKEPVQRRQDEATKPHIGSRPFCSQQCLLGLALGKDIDRSCPNVEYHGQKHIDRLEFLHLIREQLAVDRGRDADCMPLHRCGSRGSLFKLRLSSHGYTLVAKGMEGLDLAHLQHENEIYDRLLEIQSIYVPVCLGSIELILPYYYDCGVYKHFLFLAWAGRPIFEYKNRISKPDMTDAITRIFKAIHKLRVLHRDAELRNILYDEHSGTLMVVDFERSVYWKRQAQAFASPTHKSREISEADFASELEWAVHVVSKYVSKLKI</sequence>
<comment type="caution">
    <text evidence="3">The sequence shown here is derived from an EMBL/GenBank/DDBJ whole genome shotgun (WGS) entry which is preliminary data.</text>
</comment>
<dbReference type="GO" id="GO:0004672">
    <property type="term" value="F:protein kinase activity"/>
    <property type="evidence" value="ECO:0007669"/>
    <property type="project" value="InterPro"/>
</dbReference>
<dbReference type="Gene3D" id="1.10.510.10">
    <property type="entry name" value="Transferase(Phosphotransferase) domain 1"/>
    <property type="match status" value="1"/>
</dbReference>
<gene>
    <name evidence="3" type="ORF">TsFJ059_000690</name>
</gene>
<proteinExistence type="predicted"/>
<accession>A0A9P8HQ60</accession>
<evidence type="ECO:0000256" key="1">
    <source>
        <dbReference type="SAM" id="MobiDB-lite"/>
    </source>
</evidence>
<feature type="region of interest" description="Disordered" evidence="1">
    <location>
        <begin position="267"/>
        <end position="333"/>
    </location>
</feature>
<dbReference type="PANTHER" id="PTHR37171">
    <property type="entry name" value="SERINE/THREONINE-PROTEIN KINASE YRZF-RELATED"/>
    <property type="match status" value="1"/>
</dbReference>
<evidence type="ECO:0000259" key="2">
    <source>
        <dbReference type="PROSITE" id="PS50011"/>
    </source>
</evidence>